<feature type="region of interest" description="Disordered" evidence="1">
    <location>
        <begin position="409"/>
        <end position="476"/>
    </location>
</feature>
<name>A0A8H5M7T9_9AGAR</name>
<sequence>MHEVFWSNALNKWLFGKCPVFTSALAQRIARCGHPGQWVMAIAVVQMSCHDSSHLYISLHFINVEFNLFMHNISTLAHKNEAKAPAPVETTTYCGTSAADLANAPTYEDTQAILHWIDVHGPVLGPYEPDNPNAWHQLAPTNEECTERQSTPALQGYPQGQHQASSRATPLAFSPVLTTQLAPLQPLPSVGSPTQLTDGRYSPAHSLIHTNNDSQVNMTASASRRSFSRSTTPFANVTYPLPSSPMTAPFLGSPGITDAGRHSPVVHAEGTFDEQPMQTYGRQALQHQPFPSMPIVGPSTPSNNGRHFQSYTTLDDKANVLALANEGIISQSPTLSPANVTRLLPSSSLSLGTVGSSTLSNNGRHFQSYTTHDDKANVLALAGERFISQSPTLSPANVTRLLPSSSLSLGTADNGRRSPAVQAVGDQQWRQRSATASPIPSPMFFHYRPDKSLRARSRSASFSEKPLTPPEDNAASYPLVTKDSFIEVSGPTGRDKGFLSEEGPGTPPLIGIQNVLPIAMPIPQAQPAPDPTPTVKRKRSQSLNASDARPLKRAATISNAMGSGSAKGKPRTLRREATERAAAFHATGSQTNVMAPAAPSIPAFAYSAPQMLSSGPPQVVYYQNQAPFFSLPFPAAGQIGAAQTFYAA</sequence>
<evidence type="ECO:0000313" key="2">
    <source>
        <dbReference type="EMBL" id="KAF5384410.1"/>
    </source>
</evidence>
<reference evidence="2 3" key="1">
    <citation type="journal article" date="2020" name="ISME J.">
        <title>Uncovering the hidden diversity of litter-decomposition mechanisms in mushroom-forming fungi.</title>
        <authorList>
            <person name="Floudas D."/>
            <person name="Bentzer J."/>
            <person name="Ahren D."/>
            <person name="Johansson T."/>
            <person name="Persson P."/>
            <person name="Tunlid A."/>
        </authorList>
    </citation>
    <scope>NUCLEOTIDE SEQUENCE [LARGE SCALE GENOMIC DNA]</scope>
    <source>
        <strain evidence="2 3">CBS 661.87</strain>
    </source>
</reference>
<dbReference type="AlphaFoldDB" id="A0A8H5M7T9"/>
<feature type="region of interest" description="Disordered" evidence="1">
    <location>
        <begin position="522"/>
        <end position="575"/>
    </location>
</feature>
<organism evidence="2 3">
    <name type="scientific">Tricholomella constricta</name>
    <dbReference type="NCBI Taxonomy" id="117010"/>
    <lineage>
        <taxon>Eukaryota</taxon>
        <taxon>Fungi</taxon>
        <taxon>Dikarya</taxon>
        <taxon>Basidiomycota</taxon>
        <taxon>Agaricomycotina</taxon>
        <taxon>Agaricomycetes</taxon>
        <taxon>Agaricomycetidae</taxon>
        <taxon>Agaricales</taxon>
        <taxon>Tricholomatineae</taxon>
        <taxon>Lyophyllaceae</taxon>
        <taxon>Tricholomella</taxon>
    </lineage>
</organism>
<accession>A0A8H5M7T9</accession>
<evidence type="ECO:0000256" key="1">
    <source>
        <dbReference type="SAM" id="MobiDB-lite"/>
    </source>
</evidence>
<evidence type="ECO:0000313" key="3">
    <source>
        <dbReference type="Proteomes" id="UP000565441"/>
    </source>
</evidence>
<feature type="compositionally biased region" description="Polar residues" evidence="1">
    <location>
        <begin position="428"/>
        <end position="438"/>
    </location>
</feature>
<feature type="region of interest" description="Disordered" evidence="1">
    <location>
        <begin position="183"/>
        <end position="203"/>
    </location>
</feature>
<dbReference type="Proteomes" id="UP000565441">
    <property type="component" value="Unassembled WGS sequence"/>
</dbReference>
<dbReference type="EMBL" id="JAACJP010000005">
    <property type="protein sequence ID" value="KAF5384410.1"/>
    <property type="molecule type" value="Genomic_DNA"/>
</dbReference>
<proteinExistence type="predicted"/>
<keyword evidence="3" id="KW-1185">Reference proteome</keyword>
<feature type="region of interest" description="Disordered" evidence="1">
    <location>
        <begin position="142"/>
        <end position="168"/>
    </location>
</feature>
<gene>
    <name evidence="2" type="ORF">D9615_003255</name>
</gene>
<protein>
    <submittedName>
        <fullName evidence="2">Uncharacterized protein</fullName>
    </submittedName>
</protein>
<feature type="compositionally biased region" description="Polar residues" evidence="1">
    <location>
        <begin position="148"/>
        <end position="168"/>
    </location>
</feature>
<comment type="caution">
    <text evidence="2">The sequence shown here is derived from an EMBL/GenBank/DDBJ whole genome shotgun (WGS) entry which is preliminary data.</text>
</comment>